<comment type="similarity">
    <text evidence="1">Belongs to the HyuE racemase family.</text>
</comment>
<evidence type="ECO:0000313" key="2">
    <source>
        <dbReference type="EMBL" id="KCV83323.1"/>
    </source>
</evidence>
<reference evidence="2 3" key="1">
    <citation type="submission" date="2013-04" db="EMBL/GenBank/DDBJ databases">
        <title>Shimia sp. 22II-S11-Z10 Genome Sequencing.</title>
        <authorList>
            <person name="Lai Q."/>
            <person name="Li G."/>
            <person name="Shao Z."/>
        </authorList>
    </citation>
    <scope>NUCLEOTIDE SEQUENCE [LARGE SCALE GENOMIC DNA]</scope>
    <source>
        <strain evidence="3">22II-S11-Z10</strain>
    </source>
</reference>
<gene>
    <name evidence="2" type="ORF">ATO10_01140</name>
</gene>
<proteinExistence type="inferred from homology"/>
<dbReference type="InterPro" id="IPR015942">
    <property type="entry name" value="Asp/Glu/hydantoin_racemase"/>
</dbReference>
<organism evidence="2 3">
    <name type="scientific">Actibacterium atlanticum</name>
    <dbReference type="NCBI Taxonomy" id="1461693"/>
    <lineage>
        <taxon>Bacteria</taxon>
        <taxon>Pseudomonadati</taxon>
        <taxon>Pseudomonadota</taxon>
        <taxon>Alphaproteobacteria</taxon>
        <taxon>Rhodobacterales</taxon>
        <taxon>Roseobacteraceae</taxon>
        <taxon>Actibacterium</taxon>
    </lineage>
</organism>
<dbReference type="PATRIC" id="fig|1461693.3.peg.237"/>
<accession>A0A058ZP45</accession>
<dbReference type="PANTHER" id="PTHR28047">
    <property type="entry name" value="PROTEIN DCG1"/>
    <property type="match status" value="1"/>
</dbReference>
<name>A0A058ZP45_9RHOB</name>
<dbReference type="Proteomes" id="UP000024836">
    <property type="component" value="Unassembled WGS sequence"/>
</dbReference>
<comment type="caution">
    <text evidence="2">The sequence shown here is derived from an EMBL/GenBank/DDBJ whole genome shotgun (WGS) entry which is preliminary data.</text>
</comment>
<evidence type="ECO:0000313" key="3">
    <source>
        <dbReference type="Proteomes" id="UP000024836"/>
    </source>
</evidence>
<dbReference type="Pfam" id="PF01177">
    <property type="entry name" value="Asp_Glu_race"/>
    <property type="match status" value="1"/>
</dbReference>
<dbReference type="PANTHER" id="PTHR28047:SF5">
    <property type="entry name" value="PROTEIN DCG1"/>
    <property type="match status" value="1"/>
</dbReference>
<dbReference type="eggNOG" id="COG4126">
    <property type="taxonomic scope" value="Bacteria"/>
</dbReference>
<sequence length="221" mass="22414">MLARGWSDPVTVILINPNSTQSMTQSALTAARAAAPEVTFEGWTSTLGPRAIEGPEDGAKAVPPLLELVQKASDQGACAIIIACFDDTGLRQAQLLADCPVIGIGQASFVVASLLPGPTAVITTVHAAVPVIRANIQQLGFGAAVPTVIAADVPVLKLESAPRAAAQAFASAAQNLPAQTGAVILGCAGAVTIADDLRRMLDLRVLDGVTAAARLAHALTA</sequence>
<dbReference type="AlphaFoldDB" id="A0A058ZP45"/>
<protein>
    <recommendedName>
        <fullName evidence="4">Asp/Glu racemase</fullName>
    </recommendedName>
</protein>
<dbReference type="InterPro" id="IPR052186">
    <property type="entry name" value="Hydantoin_racemase-like"/>
</dbReference>
<dbReference type="STRING" id="1461693.ATO10_01140"/>
<dbReference type="EMBL" id="AQQY01000001">
    <property type="protein sequence ID" value="KCV83323.1"/>
    <property type="molecule type" value="Genomic_DNA"/>
</dbReference>
<keyword evidence="3" id="KW-1185">Reference proteome</keyword>
<evidence type="ECO:0008006" key="4">
    <source>
        <dbReference type="Google" id="ProtNLM"/>
    </source>
</evidence>
<dbReference type="InterPro" id="IPR053714">
    <property type="entry name" value="Iso_Racemase_Enz_sf"/>
</dbReference>
<evidence type="ECO:0000256" key="1">
    <source>
        <dbReference type="ARBA" id="ARBA00038414"/>
    </source>
</evidence>
<dbReference type="Gene3D" id="3.40.50.12500">
    <property type="match status" value="1"/>
</dbReference>
<dbReference type="GO" id="GO:0047661">
    <property type="term" value="F:amino-acid racemase activity"/>
    <property type="evidence" value="ECO:0007669"/>
    <property type="project" value="InterPro"/>
</dbReference>